<feature type="region of interest" description="Disordered" evidence="1">
    <location>
        <begin position="46"/>
        <end position="68"/>
    </location>
</feature>
<gene>
    <name evidence="2" type="ORF">KHLLAP_LOCUS7845</name>
</gene>
<dbReference type="Proteomes" id="UP001295740">
    <property type="component" value="Unassembled WGS sequence"/>
</dbReference>
<name>A0AAI8VMM7_9PEZI</name>
<protein>
    <submittedName>
        <fullName evidence="2">Uu.00g085630.m01.CDS01</fullName>
    </submittedName>
</protein>
<dbReference type="EMBL" id="CAUWAG010000010">
    <property type="protein sequence ID" value="CAJ2507377.1"/>
    <property type="molecule type" value="Genomic_DNA"/>
</dbReference>
<accession>A0AAI8VMM7</accession>
<organism evidence="2 3">
    <name type="scientific">Anthostomella pinea</name>
    <dbReference type="NCBI Taxonomy" id="933095"/>
    <lineage>
        <taxon>Eukaryota</taxon>
        <taxon>Fungi</taxon>
        <taxon>Dikarya</taxon>
        <taxon>Ascomycota</taxon>
        <taxon>Pezizomycotina</taxon>
        <taxon>Sordariomycetes</taxon>
        <taxon>Xylariomycetidae</taxon>
        <taxon>Xylariales</taxon>
        <taxon>Xylariaceae</taxon>
        <taxon>Anthostomella</taxon>
    </lineage>
</organism>
<comment type="caution">
    <text evidence="2">The sequence shown here is derived from an EMBL/GenBank/DDBJ whole genome shotgun (WGS) entry which is preliminary data.</text>
</comment>
<evidence type="ECO:0000313" key="2">
    <source>
        <dbReference type="EMBL" id="CAJ2507377.1"/>
    </source>
</evidence>
<dbReference type="AlphaFoldDB" id="A0AAI8VMM7"/>
<reference evidence="2" key="1">
    <citation type="submission" date="2023-10" db="EMBL/GenBank/DDBJ databases">
        <authorList>
            <person name="Hackl T."/>
        </authorList>
    </citation>
    <scope>NUCLEOTIDE SEQUENCE</scope>
</reference>
<keyword evidence="3" id="KW-1185">Reference proteome</keyword>
<sequence length="146" mass="15936">MSTSSGSPLFGAVMRSAPNSLEYQGTDHGARSSTLNCTTYHSQIYGARQSERHGEPKGIASSREEGSDRAHTSYLKATALASLIYASDSLGNTTEAFMKDLRNFTVGIDAKEDIRLNIKELHLTHGLVEYLTMGYNCLFGHMVAEI</sequence>
<feature type="compositionally biased region" description="Basic and acidic residues" evidence="1">
    <location>
        <begin position="49"/>
        <end position="68"/>
    </location>
</feature>
<proteinExistence type="predicted"/>
<evidence type="ECO:0000256" key="1">
    <source>
        <dbReference type="SAM" id="MobiDB-lite"/>
    </source>
</evidence>
<evidence type="ECO:0000313" key="3">
    <source>
        <dbReference type="Proteomes" id="UP001295740"/>
    </source>
</evidence>